<protein>
    <submittedName>
        <fullName evidence="1">Uncharacterized protein</fullName>
    </submittedName>
</protein>
<organism evidence="1 2">
    <name type="scientific">Stylosanthes scabra</name>
    <dbReference type="NCBI Taxonomy" id="79078"/>
    <lineage>
        <taxon>Eukaryota</taxon>
        <taxon>Viridiplantae</taxon>
        <taxon>Streptophyta</taxon>
        <taxon>Embryophyta</taxon>
        <taxon>Tracheophyta</taxon>
        <taxon>Spermatophyta</taxon>
        <taxon>Magnoliopsida</taxon>
        <taxon>eudicotyledons</taxon>
        <taxon>Gunneridae</taxon>
        <taxon>Pentapetalae</taxon>
        <taxon>rosids</taxon>
        <taxon>fabids</taxon>
        <taxon>Fabales</taxon>
        <taxon>Fabaceae</taxon>
        <taxon>Papilionoideae</taxon>
        <taxon>50 kb inversion clade</taxon>
        <taxon>dalbergioids sensu lato</taxon>
        <taxon>Dalbergieae</taxon>
        <taxon>Pterocarpus clade</taxon>
        <taxon>Stylosanthes</taxon>
    </lineage>
</organism>
<reference evidence="1 2" key="1">
    <citation type="journal article" date="2023" name="Plants (Basel)">
        <title>Bridging the Gap: Combining Genomics and Transcriptomics Approaches to Understand Stylosanthes scabra, an Orphan Legume from the Brazilian Caatinga.</title>
        <authorList>
            <person name="Ferreira-Neto J.R.C."/>
            <person name="da Silva M.D."/>
            <person name="Binneck E."/>
            <person name="de Melo N.F."/>
            <person name="da Silva R.H."/>
            <person name="de Melo A.L.T.M."/>
            <person name="Pandolfi V."/>
            <person name="Bustamante F.O."/>
            <person name="Brasileiro-Vidal A.C."/>
            <person name="Benko-Iseppon A.M."/>
        </authorList>
    </citation>
    <scope>NUCLEOTIDE SEQUENCE [LARGE SCALE GENOMIC DNA]</scope>
    <source>
        <tissue evidence="1">Leaves</tissue>
    </source>
</reference>
<gene>
    <name evidence="1" type="ORF">PIB30_048141</name>
</gene>
<keyword evidence="2" id="KW-1185">Reference proteome</keyword>
<comment type="caution">
    <text evidence="1">The sequence shown here is derived from an EMBL/GenBank/DDBJ whole genome shotgun (WGS) entry which is preliminary data.</text>
</comment>
<accession>A0ABU6TIU5</accession>
<evidence type="ECO:0000313" key="1">
    <source>
        <dbReference type="EMBL" id="MED6147893.1"/>
    </source>
</evidence>
<name>A0ABU6TIU5_9FABA</name>
<dbReference type="Proteomes" id="UP001341840">
    <property type="component" value="Unassembled WGS sequence"/>
</dbReference>
<dbReference type="EMBL" id="JASCZI010090934">
    <property type="protein sequence ID" value="MED6147893.1"/>
    <property type="molecule type" value="Genomic_DNA"/>
</dbReference>
<proteinExistence type="predicted"/>
<sequence>MLHLPWWNYRTEDEGKAATLNRLEDREWRDNKISESGRGTTGREGRERLSRIFGVIQEATTKGRRRQHRKEADRLTGEDSFSLQERCLASFLNEDGSIKPGWVWLYCRLGRVGSVCYANPEP</sequence>
<evidence type="ECO:0000313" key="2">
    <source>
        <dbReference type="Proteomes" id="UP001341840"/>
    </source>
</evidence>